<keyword evidence="2" id="KW-1185">Reference proteome</keyword>
<accession>A0AAV2FEN1</accession>
<dbReference type="AlphaFoldDB" id="A0AAV2FEN1"/>
<protein>
    <submittedName>
        <fullName evidence="1">Uncharacterized protein</fullName>
    </submittedName>
</protein>
<organism evidence="1 2">
    <name type="scientific">Linum trigynum</name>
    <dbReference type="NCBI Taxonomy" id="586398"/>
    <lineage>
        <taxon>Eukaryota</taxon>
        <taxon>Viridiplantae</taxon>
        <taxon>Streptophyta</taxon>
        <taxon>Embryophyta</taxon>
        <taxon>Tracheophyta</taxon>
        <taxon>Spermatophyta</taxon>
        <taxon>Magnoliopsida</taxon>
        <taxon>eudicotyledons</taxon>
        <taxon>Gunneridae</taxon>
        <taxon>Pentapetalae</taxon>
        <taxon>rosids</taxon>
        <taxon>fabids</taxon>
        <taxon>Malpighiales</taxon>
        <taxon>Linaceae</taxon>
        <taxon>Linum</taxon>
    </lineage>
</organism>
<proteinExistence type="predicted"/>
<gene>
    <name evidence="1" type="ORF">LTRI10_LOCUS36325</name>
</gene>
<evidence type="ECO:0000313" key="1">
    <source>
        <dbReference type="EMBL" id="CAL1395930.1"/>
    </source>
</evidence>
<name>A0AAV2FEN1_9ROSI</name>
<sequence>MLSSRTVVAVASSSSFLSLSPQPASTSTSAAAATYPFLNRRLGFSKCPTNRDHIIIPKPHQQRSRVMEGFTARAAAASAPQLEDADALIYTPMHELFFFVFVVINSFIP</sequence>
<dbReference type="Proteomes" id="UP001497516">
    <property type="component" value="Chromosome 6"/>
</dbReference>
<reference evidence="1 2" key="1">
    <citation type="submission" date="2024-04" db="EMBL/GenBank/DDBJ databases">
        <authorList>
            <person name="Fracassetti M."/>
        </authorList>
    </citation>
    <scope>NUCLEOTIDE SEQUENCE [LARGE SCALE GENOMIC DNA]</scope>
</reference>
<dbReference type="EMBL" id="OZ034819">
    <property type="protein sequence ID" value="CAL1395930.1"/>
    <property type="molecule type" value="Genomic_DNA"/>
</dbReference>
<evidence type="ECO:0000313" key="2">
    <source>
        <dbReference type="Proteomes" id="UP001497516"/>
    </source>
</evidence>